<dbReference type="InterPro" id="IPR000846">
    <property type="entry name" value="DapB_N"/>
</dbReference>
<evidence type="ECO:0000256" key="9">
    <source>
        <dbReference type="ARBA" id="ARBA00038983"/>
    </source>
</evidence>
<reference evidence="16" key="1">
    <citation type="submission" date="2018-11" db="EMBL/GenBank/DDBJ databases">
        <title>Phylogenetic, genomic, and biogeographic characterization of a novel and ubiquitous marine invertebrate-associated Rickettsiales parasite, Candidatus Marinoinvertebrata rohwerii, gen. nov., sp. nov.</title>
        <authorList>
            <person name="Klinges J.G."/>
            <person name="Rosales S.M."/>
            <person name="Mcminds R."/>
            <person name="Shaver E.C."/>
            <person name="Shantz A."/>
            <person name="Peters E.C."/>
            <person name="Burkepile D.E."/>
            <person name="Silliman B.R."/>
            <person name="Vega Thurber R.L."/>
        </authorList>
    </citation>
    <scope>NUCLEOTIDE SEQUENCE [LARGE SCALE GENOMIC DNA]</scope>
    <source>
        <strain evidence="16">a_cerv_44</strain>
    </source>
</reference>
<evidence type="ECO:0000256" key="8">
    <source>
        <dbReference type="ARBA" id="ARBA00037922"/>
    </source>
</evidence>
<feature type="domain" description="Dihydrodipicolinate reductase N-terminal" evidence="13">
    <location>
        <begin position="39"/>
        <end position="101"/>
    </location>
</feature>
<dbReference type="Proteomes" id="UP000279470">
    <property type="component" value="Unassembled WGS sequence"/>
</dbReference>
<feature type="binding site" evidence="12">
    <location>
        <begin position="73"/>
        <end position="75"/>
    </location>
    <ligand>
        <name>NAD(+)</name>
        <dbReference type="ChEBI" id="CHEBI:57540"/>
    </ligand>
</feature>
<keyword evidence="4 12" id="KW-0220">Diaminopimelate biosynthesis</keyword>
<comment type="function">
    <text evidence="12">Catalyzes the conversion of 4-hydroxy-tetrahydrodipicolinate (HTPA) to tetrahydrodipicolinate.</text>
</comment>
<dbReference type="InterPro" id="IPR023940">
    <property type="entry name" value="DHDPR_bac"/>
</dbReference>
<evidence type="ECO:0000313" key="15">
    <source>
        <dbReference type="EMBL" id="RST69797.1"/>
    </source>
</evidence>
<dbReference type="SUPFAM" id="SSF55347">
    <property type="entry name" value="Glyceraldehyde-3-phosphate dehydrogenase-like, C-terminal domain"/>
    <property type="match status" value="1"/>
</dbReference>
<comment type="subunit">
    <text evidence="12">Homotetramer.</text>
</comment>
<dbReference type="Pfam" id="PF01113">
    <property type="entry name" value="DapB_N"/>
    <property type="match status" value="1"/>
</dbReference>
<evidence type="ECO:0000313" key="16">
    <source>
        <dbReference type="Proteomes" id="UP000279470"/>
    </source>
</evidence>
<dbReference type="RefSeq" id="WP_126044553.1">
    <property type="nucleotide sequence ID" value="NZ_RXFM01000022.1"/>
</dbReference>
<dbReference type="GO" id="GO:0051287">
    <property type="term" value="F:NAD binding"/>
    <property type="evidence" value="ECO:0007669"/>
    <property type="project" value="UniProtKB-UniRule"/>
</dbReference>
<comment type="subcellular location">
    <subcellularLocation>
        <location evidence="12">Cytoplasm</location>
    </subcellularLocation>
</comment>
<evidence type="ECO:0000256" key="4">
    <source>
        <dbReference type="ARBA" id="ARBA00022915"/>
    </source>
</evidence>
<evidence type="ECO:0000256" key="1">
    <source>
        <dbReference type="ARBA" id="ARBA00006642"/>
    </source>
</evidence>
<evidence type="ECO:0000256" key="5">
    <source>
        <dbReference type="ARBA" id="ARBA00023002"/>
    </source>
</evidence>
<dbReference type="GO" id="GO:0009089">
    <property type="term" value="P:lysine biosynthetic process via diaminopimelate"/>
    <property type="evidence" value="ECO:0007669"/>
    <property type="project" value="UniProtKB-UniRule"/>
</dbReference>
<evidence type="ECO:0000256" key="2">
    <source>
        <dbReference type="ARBA" id="ARBA00022605"/>
    </source>
</evidence>
<name>A0A429XSJ0_9RICK</name>
<evidence type="ECO:0000256" key="6">
    <source>
        <dbReference type="ARBA" id="ARBA00023027"/>
    </source>
</evidence>
<dbReference type="HAMAP" id="MF_00102">
    <property type="entry name" value="DapB"/>
    <property type="match status" value="1"/>
</dbReference>
<comment type="catalytic activity">
    <reaction evidence="10 12">
        <text>(S)-2,3,4,5-tetrahydrodipicolinate + NADP(+) + H2O = (2S,4S)-4-hydroxy-2,3,4,5-tetrahydrodipicolinate + NADPH + H(+)</text>
        <dbReference type="Rhea" id="RHEA:35331"/>
        <dbReference type="ChEBI" id="CHEBI:15377"/>
        <dbReference type="ChEBI" id="CHEBI:15378"/>
        <dbReference type="ChEBI" id="CHEBI:16845"/>
        <dbReference type="ChEBI" id="CHEBI:57783"/>
        <dbReference type="ChEBI" id="CHEBI:58349"/>
        <dbReference type="ChEBI" id="CHEBI:67139"/>
        <dbReference type="EC" id="1.17.1.8"/>
    </reaction>
</comment>
<dbReference type="GO" id="GO:0008839">
    <property type="term" value="F:4-hydroxy-tetrahydrodipicolinate reductase"/>
    <property type="evidence" value="ECO:0007669"/>
    <property type="project" value="UniProtKB-UniRule"/>
</dbReference>
<feature type="active site" description="Proton donor" evidence="12">
    <location>
        <position position="137"/>
    </location>
</feature>
<dbReference type="EC" id="1.17.1.8" evidence="9 12"/>
<dbReference type="Pfam" id="PF05173">
    <property type="entry name" value="DapB_C"/>
    <property type="match status" value="1"/>
</dbReference>
<organism evidence="15 16">
    <name type="scientific">Candidatus Aquarickettsia rohweri</name>
    <dbReference type="NCBI Taxonomy" id="2602574"/>
    <lineage>
        <taxon>Bacteria</taxon>
        <taxon>Pseudomonadati</taxon>
        <taxon>Pseudomonadota</taxon>
        <taxon>Alphaproteobacteria</taxon>
        <taxon>Rickettsiales</taxon>
        <taxon>Candidatus Midichloriaceae</taxon>
        <taxon>Candidatus Aquarickettsia</taxon>
    </lineage>
</organism>
<dbReference type="AlphaFoldDB" id="A0A429XSJ0"/>
<dbReference type="InterPro" id="IPR022663">
    <property type="entry name" value="DapB_C"/>
</dbReference>
<keyword evidence="5 12" id="KW-0560">Oxidoreductase</keyword>
<comment type="catalytic activity">
    <reaction evidence="11 12">
        <text>(S)-2,3,4,5-tetrahydrodipicolinate + NAD(+) + H2O = (2S,4S)-4-hydroxy-2,3,4,5-tetrahydrodipicolinate + NADH + H(+)</text>
        <dbReference type="Rhea" id="RHEA:35323"/>
        <dbReference type="ChEBI" id="CHEBI:15377"/>
        <dbReference type="ChEBI" id="CHEBI:15378"/>
        <dbReference type="ChEBI" id="CHEBI:16845"/>
        <dbReference type="ChEBI" id="CHEBI:57540"/>
        <dbReference type="ChEBI" id="CHEBI:57945"/>
        <dbReference type="ChEBI" id="CHEBI:67139"/>
        <dbReference type="EC" id="1.17.1.8"/>
    </reaction>
</comment>
<evidence type="ECO:0000259" key="14">
    <source>
        <dbReference type="Pfam" id="PF05173"/>
    </source>
</evidence>
<dbReference type="Gene3D" id="3.30.360.10">
    <property type="entry name" value="Dihydrodipicolinate Reductase, domain 2"/>
    <property type="match status" value="1"/>
</dbReference>
<dbReference type="CDD" id="cd02274">
    <property type="entry name" value="DHDPR_N"/>
    <property type="match status" value="1"/>
</dbReference>
<evidence type="ECO:0000256" key="10">
    <source>
        <dbReference type="ARBA" id="ARBA00049080"/>
    </source>
</evidence>
<comment type="similarity">
    <text evidence="1 12">Belongs to the DapB family.</text>
</comment>
<dbReference type="EMBL" id="RXFM01000022">
    <property type="protein sequence ID" value="RST69797.1"/>
    <property type="molecule type" value="Genomic_DNA"/>
</dbReference>
<comment type="caution">
    <text evidence="12">Lacks conserved residue(s) required for the propagation of feature annotation.</text>
</comment>
<dbReference type="GO" id="GO:0016726">
    <property type="term" value="F:oxidoreductase activity, acting on CH or CH2 groups, NAD or NADP as acceptor"/>
    <property type="evidence" value="ECO:0007669"/>
    <property type="project" value="UniProtKB-UniRule"/>
</dbReference>
<evidence type="ECO:0000256" key="3">
    <source>
        <dbReference type="ARBA" id="ARBA00022857"/>
    </source>
</evidence>
<feature type="binding site" evidence="12">
    <location>
        <begin position="98"/>
        <end position="101"/>
    </location>
    <ligand>
        <name>NAD(+)</name>
        <dbReference type="ChEBI" id="CHEBI:57540"/>
    </ligand>
</feature>
<feature type="binding site" evidence="12">
    <location>
        <position position="134"/>
    </location>
    <ligand>
        <name>(S)-2,3,4,5-tetrahydrodipicolinate</name>
        <dbReference type="ChEBI" id="CHEBI:16845"/>
    </ligand>
</feature>
<gene>
    <name evidence="12 15" type="primary">dapB</name>
    <name evidence="15" type="ORF">EIC27_02370</name>
</gene>
<dbReference type="Gene3D" id="3.40.50.720">
    <property type="entry name" value="NAD(P)-binding Rossmann-like Domain"/>
    <property type="match status" value="1"/>
</dbReference>
<keyword evidence="7 12" id="KW-0457">Lysine biosynthesis</keyword>
<feature type="active site" description="Proton donor/acceptor" evidence="12">
    <location>
        <position position="133"/>
    </location>
</feature>
<dbReference type="UniPathway" id="UPA00034">
    <property type="reaction ID" value="UER00018"/>
</dbReference>
<comment type="caution">
    <text evidence="15">The sequence shown here is derived from an EMBL/GenBank/DDBJ whole genome shotgun (WGS) entry which is preliminary data.</text>
</comment>
<keyword evidence="2 12" id="KW-0028">Amino-acid biosynthesis</keyword>
<protein>
    <recommendedName>
        <fullName evidence="9 12">4-hydroxy-tetrahydrodipicolinate reductase</fullName>
        <shortName evidence="12">HTPA reductase</shortName>
        <ecNumber evidence="9 12">1.17.1.8</ecNumber>
    </recommendedName>
</protein>
<dbReference type="PANTHER" id="PTHR20836">
    <property type="entry name" value="DIHYDRODIPICOLINATE REDUCTASE"/>
    <property type="match status" value="1"/>
</dbReference>
<keyword evidence="6 12" id="KW-0520">NAD</keyword>
<evidence type="ECO:0000256" key="11">
    <source>
        <dbReference type="ARBA" id="ARBA00049396"/>
    </source>
</evidence>
<dbReference type="GO" id="GO:0050661">
    <property type="term" value="F:NADP binding"/>
    <property type="evidence" value="ECO:0007669"/>
    <property type="project" value="UniProtKB-UniRule"/>
</dbReference>
<dbReference type="GO" id="GO:0005829">
    <property type="term" value="C:cytosol"/>
    <property type="evidence" value="ECO:0007669"/>
    <property type="project" value="TreeGrafter"/>
</dbReference>
<comment type="caution">
    <text evidence="12">Was originally thought to be a dihydrodipicolinate reductase (DHDPR), catalyzing the conversion of dihydrodipicolinate to tetrahydrodipicolinate. However, it was shown in E.coli that the substrate of the enzymatic reaction is not dihydrodipicolinate (DHDP) but in fact (2S,4S)-4-hydroxy-2,3,4,5-tetrahydrodipicolinic acid (HTPA), the product released by the DapA-catalyzed reaction.</text>
</comment>
<evidence type="ECO:0000256" key="12">
    <source>
        <dbReference type="HAMAP-Rule" id="MF_00102"/>
    </source>
</evidence>
<dbReference type="InterPro" id="IPR036291">
    <property type="entry name" value="NAD(P)-bd_dom_sf"/>
</dbReference>
<dbReference type="PANTHER" id="PTHR20836:SF0">
    <property type="entry name" value="4-HYDROXY-TETRAHYDRODIPICOLINATE REDUCTASE 1, CHLOROPLASTIC-RELATED"/>
    <property type="match status" value="1"/>
</dbReference>
<proteinExistence type="inferred from homology"/>
<feature type="binding site" evidence="12">
    <location>
        <begin position="143"/>
        <end position="144"/>
    </location>
    <ligand>
        <name>(S)-2,3,4,5-tetrahydrodipicolinate</name>
        <dbReference type="ChEBI" id="CHEBI:16845"/>
    </ligand>
</feature>
<dbReference type="PIRSF" id="PIRSF000161">
    <property type="entry name" value="DHPR"/>
    <property type="match status" value="1"/>
</dbReference>
<dbReference type="GO" id="GO:0019877">
    <property type="term" value="P:diaminopimelate biosynthetic process"/>
    <property type="evidence" value="ECO:0007669"/>
    <property type="project" value="UniProtKB-UniRule"/>
</dbReference>
<keyword evidence="3 12" id="KW-0521">NADP</keyword>
<keyword evidence="16" id="KW-1185">Reference proteome</keyword>
<dbReference type="OrthoDB" id="9790352at2"/>
<evidence type="ECO:0000259" key="13">
    <source>
        <dbReference type="Pfam" id="PF01113"/>
    </source>
</evidence>
<dbReference type="NCBIfam" id="TIGR00036">
    <property type="entry name" value="dapB"/>
    <property type="match status" value="1"/>
</dbReference>
<keyword evidence="12" id="KW-0963">Cytoplasm</keyword>
<evidence type="ECO:0000256" key="7">
    <source>
        <dbReference type="ARBA" id="ARBA00023154"/>
    </source>
</evidence>
<sequence>MKIAIIGYGKMGQMIELEANKLSTPVSKIINNYTELSSTEFDKDEVAIEFTEPSACLKNIEILSSKGVKIVCGTTGWDDNINEVKEIVKKHNTGFIYASNFSIGVNIFWKIIEETSSIINKFDHYDIMGHEIHHNKKKDSPSGTALTTAKIITNKIDRKKQIVTNRIDGEIKPNELHFSSSRCGSIIGKHEVIFDSPTDSIRISHDSKDRSSYAIGAINCAKWIKNKTGFYSIKNYMEELLNE</sequence>
<feature type="domain" description="Dihydrodipicolinate reductase C-terminal" evidence="14">
    <location>
        <begin position="104"/>
        <end position="236"/>
    </location>
</feature>
<accession>A0A429XSJ0</accession>
<comment type="pathway">
    <text evidence="8 12">Amino-acid biosynthesis; L-lysine biosynthesis via DAP pathway; (S)-tetrahydrodipicolinate from L-aspartate: step 4/4.</text>
</comment>
<dbReference type="SUPFAM" id="SSF51735">
    <property type="entry name" value="NAD(P)-binding Rossmann-fold domains"/>
    <property type="match status" value="1"/>
</dbReference>